<proteinExistence type="inferred from homology"/>
<comment type="similarity">
    <text evidence="1">Belongs to the IF-3 family.</text>
</comment>
<dbReference type="InterPro" id="IPR001288">
    <property type="entry name" value="Translation_initiation_fac_3"/>
</dbReference>
<dbReference type="EMBL" id="JARIHO010000001">
    <property type="protein sequence ID" value="KAJ7367818.1"/>
    <property type="molecule type" value="Genomic_DNA"/>
</dbReference>
<evidence type="ECO:0000256" key="1">
    <source>
        <dbReference type="ARBA" id="ARBA00005439"/>
    </source>
</evidence>
<reference evidence="5" key="1">
    <citation type="submission" date="2023-03" db="EMBL/GenBank/DDBJ databases">
        <title>Massive genome expansion in bonnet fungi (Mycena s.s.) driven by repeated elements and novel gene families across ecological guilds.</title>
        <authorList>
            <consortium name="Lawrence Berkeley National Laboratory"/>
            <person name="Harder C.B."/>
            <person name="Miyauchi S."/>
            <person name="Viragh M."/>
            <person name="Kuo A."/>
            <person name="Thoen E."/>
            <person name="Andreopoulos B."/>
            <person name="Lu D."/>
            <person name="Skrede I."/>
            <person name="Drula E."/>
            <person name="Henrissat B."/>
            <person name="Morin E."/>
            <person name="Kohler A."/>
            <person name="Barry K."/>
            <person name="LaButti K."/>
            <person name="Morin E."/>
            <person name="Salamov A."/>
            <person name="Lipzen A."/>
            <person name="Mereny Z."/>
            <person name="Hegedus B."/>
            <person name="Baldrian P."/>
            <person name="Stursova M."/>
            <person name="Weitz H."/>
            <person name="Taylor A."/>
            <person name="Grigoriev I.V."/>
            <person name="Nagy L.G."/>
            <person name="Martin F."/>
            <person name="Kauserud H."/>
        </authorList>
    </citation>
    <scope>NUCLEOTIDE SEQUENCE</scope>
    <source>
        <strain evidence="5">CBHHK002</strain>
    </source>
</reference>
<evidence type="ECO:0000256" key="4">
    <source>
        <dbReference type="SAM" id="MobiDB-lite"/>
    </source>
</evidence>
<name>A0AAD7ATU4_9AGAR</name>
<keyword evidence="3" id="KW-0648">Protein biosynthesis</keyword>
<evidence type="ECO:0000313" key="6">
    <source>
        <dbReference type="Proteomes" id="UP001218218"/>
    </source>
</evidence>
<dbReference type="GO" id="GO:0005739">
    <property type="term" value="C:mitochondrion"/>
    <property type="evidence" value="ECO:0007669"/>
    <property type="project" value="TreeGrafter"/>
</dbReference>
<dbReference type="PANTHER" id="PTHR10938:SF0">
    <property type="entry name" value="TRANSLATION INITIATION FACTOR IF-3, MITOCHONDRIAL"/>
    <property type="match status" value="1"/>
</dbReference>
<organism evidence="5 6">
    <name type="scientific">Mycena albidolilacea</name>
    <dbReference type="NCBI Taxonomy" id="1033008"/>
    <lineage>
        <taxon>Eukaryota</taxon>
        <taxon>Fungi</taxon>
        <taxon>Dikarya</taxon>
        <taxon>Basidiomycota</taxon>
        <taxon>Agaricomycotina</taxon>
        <taxon>Agaricomycetes</taxon>
        <taxon>Agaricomycetidae</taxon>
        <taxon>Agaricales</taxon>
        <taxon>Marasmiineae</taxon>
        <taxon>Mycenaceae</taxon>
        <taxon>Mycena</taxon>
    </lineage>
</organism>
<evidence type="ECO:0000313" key="5">
    <source>
        <dbReference type="EMBL" id="KAJ7367818.1"/>
    </source>
</evidence>
<sequence length="287" mass="32550">MNTFSAFRFAARTLLHPSRHPAHLTCLDPVALHPAHVRFKSQAFRAHNRLRDEKIPYVEVSVVEEDNTLVKTSLRRLLRSIDRTESWIELVSEDPEPVVKIINKKAAVEIQRRLKKQRRESARHNIMKEVQLTWGSEPGDLEHKLARVRAYLEMGAKVDIVYAIKPNAVPPSVAVQQEKVQNTIDSLADIAKEWRPVEWRKNIATIFFQGDSKLKPVEEEGPEVVENEGEGHPVTAPPPPAAAAPRPAGRPRDYVDLSEFGFIKPPVRRDPTAGQKPVKKYGTRKSE</sequence>
<dbReference type="Proteomes" id="UP001218218">
    <property type="component" value="Unassembled WGS sequence"/>
</dbReference>
<dbReference type="AlphaFoldDB" id="A0AAD7ATU4"/>
<gene>
    <name evidence="5" type="ORF">DFH08DRAFT_761150</name>
</gene>
<evidence type="ECO:0000256" key="3">
    <source>
        <dbReference type="ARBA" id="ARBA00022917"/>
    </source>
</evidence>
<dbReference type="Gene3D" id="3.30.110.10">
    <property type="entry name" value="Translation initiation factor 3 (IF-3), C-terminal domain"/>
    <property type="match status" value="1"/>
</dbReference>
<evidence type="ECO:0000256" key="2">
    <source>
        <dbReference type="ARBA" id="ARBA00022540"/>
    </source>
</evidence>
<keyword evidence="2" id="KW-0396">Initiation factor</keyword>
<dbReference type="GO" id="GO:0003743">
    <property type="term" value="F:translation initiation factor activity"/>
    <property type="evidence" value="ECO:0007669"/>
    <property type="project" value="UniProtKB-KW"/>
</dbReference>
<feature type="compositionally biased region" description="Basic residues" evidence="4">
    <location>
        <begin position="277"/>
        <end position="287"/>
    </location>
</feature>
<protein>
    <recommendedName>
        <fullName evidence="7">Translation initiation factor 3 N-terminal domain-containing protein</fullName>
    </recommendedName>
</protein>
<evidence type="ECO:0008006" key="7">
    <source>
        <dbReference type="Google" id="ProtNLM"/>
    </source>
</evidence>
<dbReference type="GO" id="GO:0070124">
    <property type="term" value="P:mitochondrial translational initiation"/>
    <property type="evidence" value="ECO:0007669"/>
    <property type="project" value="TreeGrafter"/>
</dbReference>
<dbReference type="GO" id="GO:0043022">
    <property type="term" value="F:ribosome binding"/>
    <property type="evidence" value="ECO:0007669"/>
    <property type="project" value="TreeGrafter"/>
</dbReference>
<keyword evidence="6" id="KW-1185">Reference proteome</keyword>
<dbReference type="InterPro" id="IPR036788">
    <property type="entry name" value="T_IF-3_C_sf"/>
</dbReference>
<dbReference type="GO" id="GO:0032790">
    <property type="term" value="P:ribosome disassembly"/>
    <property type="evidence" value="ECO:0007669"/>
    <property type="project" value="TreeGrafter"/>
</dbReference>
<dbReference type="PANTHER" id="PTHR10938">
    <property type="entry name" value="TRANSLATION INITIATION FACTOR IF-3"/>
    <property type="match status" value="1"/>
</dbReference>
<accession>A0AAD7ATU4</accession>
<feature type="region of interest" description="Disordered" evidence="4">
    <location>
        <begin position="217"/>
        <end position="287"/>
    </location>
</feature>
<feature type="compositionally biased region" description="Acidic residues" evidence="4">
    <location>
        <begin position="219"/>
        <end position="228"/>
    </location>
</feature>
<comment type="caution">
    <text evidence="5">The sequence shown here is derived from an EMBL/GenBank/DDBJ whole genome shotgun (WGS) entry which is preliminary data.</text>
</comment>
<dbReference type="SUPFAM" id="SSF55200">
    <property type="entry name" value="Translation initiation factor IF3, C-terminal domain"/>
    <property type="match status" value="1"/>
</dbReference>